<dbReference type="GO" id="GO:0008934">
    <property type="term" value="F:inositol monophosphate 1-phosphatase activity"/>
    <property type="evidence" value="ECO:0007669"/>
    <property type="project" value="TreeGrafter"/>
</dbReference>
<keyword evidence="1" id="KW-0479">Metal-binding</keyword>
<name>A0A5K7YLZ7_9BACT</name>
<dbReference type="KEGG" id="dalk:DSCA_13040"/>
<dbReference type="Gene3D" id="3.40.190.80">
    <property type="match status" value="1"/>
</dbReference>
<dbReference type="Pfam" id="PF00459">
    <property type="entry name" value="Inositol_P"/>
    <property type="match status" value="1"/>
</dbReference>
<feature type="binding site" evidence="1">
    <location>
        <position position="209"/>
    </location>
    <ligand>
        <name>Mg(2+)</name>
        <dbReference type="ChEBI" id="CHEBI:18420"/>
        <label>1</label>
        <note>catalytic</note>
    </ligand>
</feature>
<comment type="cofactor">
    <cofactor evidence="1">
        <name>Mg(2+)</name>
        <dbReference type="ChEBI" id="CHEBI:18420"/>
    </cofactor>
</comment>
<keyword evidence="3" id="KW-1185">Reference proteome</keyword>
<dbReference type="RefSeq" id="WP_155315641.1">
    <property type="nucleotide sequence ID" value="NZ_AP021874.1"/>
</dbReference>
<dbReference type="GO" id="GO:0046872">
    <property type="term" value="F:metal ion binding"/>
    <property type="evidence" value="ECO:0007669"/>
    <property type="project" value="UniProtKB-KW"/>
</dbReference>
<feature type="binding site" evidence="1">
    <location>
        <position position="91"/>
    </location>
    <ligand>
        <name>Mg(2+)</name>
        <dbReference type="ChEBI" id="CHEBI:18420"/>
        <label>1</label>
        <note>catalytic</note>
    </ligand>
</feature>
<dbReference type="AlphaFoldDB" id="A0A5K7YLZ7"/>
<protein>
    <recommendedName>
        <fullName evidence="4">Inositol monophosphatase</fullName>
    </recommendedName>
</protein>
<dbReference type="PRINTS" id="PR00377">
    <property type="entry name" value="IMPHPHTASES"/>
</dbReference>
<dbReference type="PANTHER" id="PTHR20854:SF4">
    <property type="entry name" value="INOSITOL-1-MONOPHOSPHATASE-RELATED"/>
    <property type="match status" value="1"/>
</dbReference>
<evidence type="ECO:0008006" key="4">
    <source>
        <dbReference type="Google" id="ProtNLM"/>
    </source>
</evidence>
<dbReference type="GO" id="GO:0007165">
    <property type="term" value="P:signal transduction"/>
    <property type="evidence" value="ECO:0007669"/>
    <property type="project" value="TreeGrafter"/>
</dbReference>
<accession>A0A5K7YLZ7</accession>
<dbReference type="EMBL" id="AP021874">
    <property type="protein sequence ID" value="BBO67374.1"/>
    <property type="molecule type" value="Genomic_DNA"/>
</dbReference>
<dbReference type="GO" id="GO:0006020">
    <property type="term" value="P:inositol metabolic process"/>
    <property type="evidence" value="ECO:0007669"/>
    <property type="project" value="TreeGrafter"/>
</dbReference>
<gene>
    <name evidence="2" type="ORF">DSCA_13040</name>
</gene>
<evidence type="ECO:0000256" key="1">
    <source>
        <dbReference type="PIRSR" id="PIRSR600760-2"/>
    </source>
</evidence>
<dbReference type="SUPFAM" id="SSF56655">
    <property type="entry name" value="Carbohydrate phosphatase"/>
    <property type="match status" value="1"/>
</dbReference>
<evidence type="ECO:0000313" key="2">
    <source>
        <dbReference type="EMBL" id="BBO67374.1"/>
    </source>
</evidence>
<dbReference type="Proteomes" id="UP000427906">
    <property type="component" value="Chromosome"/>
</dbReference>
<sequence>MKQEPIHGIEALTAFAINAIRDAGQAAMDSYGKGRGPAKFDEGLVTQAELQINKRFRQAVDNQYPDHRMFTSKTPDTAYTHDSRRYMWIFDPIDGVDNYQAGIPIWGMSLALLENFWPVFGAFYMPATGDLFHARAGGKAFWGENRIRMTDDRPLDDESLMFTFSRFHQHYVSRFPGKIRNLGCTGAHLCYVAMGRADAAVTANESFQDLAATRMIVEAAGGRLYKASGEKFYLNDYLNGERIDEHLLVTAPGNCRAALDCLEKRR</sequence>
<dbReference type="OrthoDB" id="5414450at2"/>
<reference evidence="2 3" key="1">
    <citation type="submission" date="2019-11" db="EMBL/GenBank/DDBJ databases">
        <title>Comparative genomics of hydrocarbon-degrading Desulfosarcina strains.</title>
        <authorList>
            <person name="Watanabe M."/>
            <person name="Kojima H."/>
            <person name="Fukui M."/>
        </authorList>
    </citation>
    <scope>NUCLEOTIDE SEQUENCE [LARGE SCALE GENOMIC DNA]</scope>
    <source>
        <strain evidence="2 3">PL12</strain>
    </source>
</reference>
<dbReference type="PANTHER" id="PTHR20854">
    <property type="entry name" value="INOSITOL MONOPHOSPHATASE"/>
    <property type="match status" value="1"/>
</dbReference>
<dbReference type="InterPro" id="IPR000760">
    <property type="entry name" value="Inositol_monophosphatase-like"/>
</dbReference>
<evidence type="ECO:0000313" key="3">
    <source>
        <dbReference type="Proteomes" id="UP000427906"/>
    </source>
</evidence>
<organism evidence="2 3">
    <name type="scientific">Desulfosarcina alkanivorans</name>
    <dbReference type="NCBI Taxonomy" id="571177"/>
    <lineage>
        <taxon>Bacteria</taxon>
        <taxon>Pseudomonadati</taxon>
        <taxon>Thermodesulfobacteriota</taxon>
        <taxon>Desulfobacteria</taxon>
        <taxon>Desulfobacterales</taxon>
        <taxon>Desulfosarcinaceae</taxon>
        <taxon>Desulfosarcina</taxon>
    </lineage>
</organism>
<keyword evidence="1" id="KW-0460">Magnesium</keyword>
<dbReference type="Gene3D" id="3.30.540.10">
    <property type="entry name" value="Fructose-1,6-Bisphosphatase, subunit A, domain 1"/>
    <property type="match status" value="1"/>
</dbReference>
<feature type="binding site" evidence="1">
    <location>
        <position position="94"/>
    </location>
    <ligand>
        <name>Mg(2+)</name>
        <dbReference type="ChEBI" id="CHEBI:18420"/>
        <label>1</label>
        <note>catalytic</note>
    </ligand>
</feature>
<proteinExistence type="predicted"/>
<feature type="binding site" evidence="1">
    <location>
        <position position="93"/>
    </location>
    <ligand>
        <name>Mg(2+)</name>
        <dbReference type="ChEBI" id="CHEBI:18420"/>
        <label>2</label>
    </ligand>
</feature>